<accession>A4BQX6</accession>
<comment type="caution">
    <text evidence="1">The sequence shown here is derived from an EMBL/GenBank/DDBJ whole genome shotgun (WGS) entry which is preliminary data.</text>
</comment>
<evidence type="ECO:0000313" key="2">
    <source>
        <dbReference type="Proteomes" id="UP000003374"/>
    </source>
</evidence>
<evidence type="ECO:0000313" key="1">
    <source>
        <dbReference type="EMBL" id="EAR21976.1"/>
    </source>
</evidence>
<dbReference type="Pfam" id="PF19842">
    <property type="entry name" value="YqeC"/>
    <property type="match status" value="1"/>
</dbReference>
<gene>
    <name evidence="1" type="ORF">NB231_06296</name>
</gene>
<protein>
    <recommendedName>
        <fullName evidence="3">Selenium-dependent hydroxylase accessory protein YqeC</fullName>
    </recommendedName>
</protein>
<dbReference type="EMBL" id="AAOF01000005">
    <property type="protein sequence ID" value="EAR21976.1"/>
    <property type="molecule type" value="Genomic_DNA"/>
</dbReference>
<dbReference type="Proteomes" id="UP000003374">
    <property type="component" value="Unassembled WGS sequence"/>
</dbReference>
<proteinExistence type="predicted"/>
<dbReference type="STRING" id="314278.NB231_06296"/>
<reference evidence="1 2" key="1">
    <citation type="submission" date="2006-02" db="EMBL/GenBank/DDBJ databases">
        <authorList>
            <person name="Waterbury J."/>
            <person name="Ferriera S."/>
            <person name="Johnson J."/>
            <person name="Kravitz S."/>
            <person name="Halpern A."/>
            <person name="Remington K."/>
            <person name="Beeson K."/>
            <person name="Tran B."/>
            <person name="Rogers Y.-H."/>
            <person name="Friedman R."/>
            <person name="Venter J.C."/>
        </authorList>
    </citation>
    <scope>NUCLEOTIDE SEQUENCE [LARGE SCALE GENOMIC DNA]</scope>
    <source>
        <strain evidence="1 2">Nb-231</strain>
    </source>
</reference>
<keyword evidence="2" id="KW-1185">Reference proteome</keyword>
<sequence length="263" mass="28002">MQDLRCDEGAAVAESILDLLNAHRGIVCAVGAGGKKTTLYRLAAVHPGKVGITTTVFMAPFPGALQAARVIAPQAELPTAVIASARENRQVLFACPSEKTGRLGGLSVDAVQPLHESAGFDLTLVKADGARMRQIKAPTAQEPNIPCGTGVVLFLVSAGVIGQPLDEAVAHRVDRLEFVTGAHRGEPIEPRHVARLLTSAAGARQNVEHAQLIPVINQVDTPERRRQARAVAEQALVEGEFLNRIVLTSMHKTNPIVDVIRRA</sequence>
<dbReference type="eggNOG" id="COG1763">
    <property type="taxonomic scope" value="Bacteria"/>
</dbReference>
<name>A4BQX6_9GAMM</name>
<dbReference type="InterPro" id="IPR017587">
    <property type="entry name" value="YqeC"/>
</dbReference>
<dbReference type="AlphaFoldDB" id="A4BQX6"/>
<dbReference type="NCBIfam" id="TIGR03172">
    <property type="entry name" value="selenium cofactor biosynthesis protein YqeC"/>
    <property type="match status" value="1"/>
</dbReference>
<dbReference type="HOGENOM" id="CLU_068045_0_0_6"/>
<evidence type="ECO:0008006" key="3">
    <source>
        <dbReference type="Google" id="ProtNLM"/>
    </source>
</evidence>
<organism evidence="1 2">
    <name type="scientific">Nitrococcus mobilis Nb-231</name>
    <dbReference type="NCBI Taxonomy" id="314278"/>
    <lineage>
        <taxon>Bacteria</taxon>
        <taxon>Pseudomonadati</taxon>
        <taxon>Pseudomonadota</taxon>
        <taxon>Gammaproteobacteria</taxon>
        <taxon>Chromatiales</taxon>
        <taxon>Ectothiorhodospiraceae</taxon>
        <taxon>Nitrococcus</taxon>
    </lineage>
</organism>